<dbReference type="AlphaFoldDB" id="A0A1J4U299"/>
<accession>A0A1J4U299</accession>
<sequence>MPISQKKIIIFTGLVKISRNLVGTAVIYPELARGLNQAGFKVSMVGPEAVEMKQPGVDYYVYHKKNNEKLIRGSSAVIFGSYPPIEPMEYARKNGKNIITYMWSIAPIGSLEFRDFKSFKRQDELHRFIVDSYNKSLKYSDKIFCRDERAREVIVGSLITLGRVDLAGYRIGHNFDSLVQIAPFGLSWGRPRHNKNIYRGVAHGIKQDDFIMLWNGGVWNRTDAPGMVKIMKHIWPKNRKIKLVFQGFYNPHGINTSEAKEAWRLLKKFELLNKNIFIPDKWIEFDERDGYLAEADAGITLSPNIPDANYFIKTRFYDYLWAELPIILNRCESFTSEVEKYGLGLVLAGDYKRQAWEIVKFVGNKKLQTEIRSNIREYKQGKSWDKQLKPVVEYCQKVN</sequence>
<dbReference type="Proteomes" id="UP000182465">
    <property type="component" value="Unassembled WGS sequence"/>
</dbReference>
<proteinExistence type="predicted"/>
<evidence type="ECO:0008006" key="3">
    <source>
        <dbReference type="Google" id="ProtNLM"/>
    </source>
</evidence>
<dbReference type="Gene3D" id="3.40.50.2000">
    <property type="entry name" value="Glycogen Phosphorylase B"/>
    <property type="match status" value="1"/>
</dbReference>
<dbReference type="SUPFAM" id="SSF53756">
    <property type="entry name" value="UDP-Glycosyltransferase/glycogen phosphorylase"/>
    <property type="match status" value="1"/>
</dbReference>
<dbReference type="EMBL" id="MNVB01000053">
    <property type="protein sequence ID" value="OIO16742.1"/>
    <property type="molecule type" value="Genomic_DNA"/>
</dbReference>
<evidence type="ECO:0000313" key="2">
    <source>
        <dbReference type="Proteomes" id="UP000182465"/>
    </source>
</evidence>
<reference evidence="1 2" key="1">
    <citation type="journal article" date="2016" name="Environ. Microbiol.">
        <title>Genomic resolution of a cold subsurface aquifer community provides metabolic insights for novel microbes adapted to high CO concentrations.</title>
        <authorList>
            <person name="Probst A.J."/>
            <person name="Castelle C.J."/>
            <person name="Singh A."/>
            <person name="Brown C.T."/>
            <person name="Anantharaman K."/>
            <person name="Sharon I."/>
            <person name="Hug L.A."/>
            <person name="Burstein D."/>
            <person name="Emerson J.B."/>
            <person name="Thomas B.C."/>
            <person name="Banfield J.F."/>
        </authorList>
    </citation>
    <scope>NUCLEOTIDE SEQUENCE [LARGE SCALE GENOMIC DNA]</scope>
    <source>
        <strain evidence="1">CG1_02_38_13</strain>
    </source>
</reference>
<gene>
    <name evidence="1" type="ORF">AUJ29_02340</name>
</gene>
<organism evidence="1 2">
    <name type="scientific">Candidatus Kuenenbacteria bacterium CG1_02_38_13</name>
    <dbReference type="NCBI Taxonomy" id="1805235"/>
    <lineage>
        <taxon>Bacteria</taxon>
        <taxon>Candidatus Kueneniibacteriota</taxon>
    </lineage>
</organism>
<comment type="caution">
    <text evidence="1">The sequence shown here is derived from an EMBL/GenBank/DDBJ whole genome shotgun (WGS) entry which is preliminary data.</text>
</comment>
<name>A0A1J4U299_9BACT</name>
<protein>
    <recommendedName>
        <fullName evidence="3">Glycosyl transferase family 1 domain-containing protein</fullName>
    </recommendedName>
</protein>
<evidence type="ECO:0000313" key="1">
    <source>
        <dbReference type="EMBL" id="OIO16742.1"/>
    </source>
</evidence>